<feature type="transmembrane region" description="Helical" evidence="8">
    <location>
        <begin position="115"/>
        <end position="135"/>
    </location>
</feature>
<evidence type="ECO:0000256" key="3">
    <source>
        <dbReference type="ARBA" id="ARBA00022448"/>
    </source>
</evidence>
<evidence type="ECO:0000256" key="4">
    <source>
        <dbReference type="ARBA" id="ARBA00022475"/>
    </source>
</evidence>
<organism evidence="9 10">
    <name type="scientific">Candidatus Corynebacterium avicola</name>
    <dbReference type="NCBI Taxonomy" id="2838527"/>
    <lineage>
        <taxon>Bacteria</taxon>
        <taxon>Bacillati</taxon>
        <taxon>Actinomycetota</taxon>
        <taxon>Actinomycetes</taxon>
        <taxon>Mycobacteriales</taxon>
        <taxon>Corynebacteriaceae</taxon>
        <taxon>Corynebacterium</taxon>
    </lineage>
</organism>
<reference evidence="9" key="2">
    <citation type="submission" date="2021-04" db="EMBL/GenBank/DDBJ databases">
        <authorList>
            <person name="Gilroy R."/>
        </authorList>
    </citation>
    <scope>NUCLEOTIDE SEQUENCE</scope>
    <source>
        <strain evidence="9">CHK32-1732</strain>
    </source>
</reference>
<keyword evidence="7 8" id="KW-0472">Membrane</keyword>
<dbReference type="GO" id="GO:0015295">
    <property type="term" value="F:solute:proton symporter activity"/>
    <property type="evidence" value="ECO:0007669"/>
    <property type="project" value="TreeGrafter"/>
</dbReference>
<sequence>MGVLLAILPVIAVVACLMLKQSSLRAGVVGLAAAAVIAPTAFALTREVALDALSQWWTLVLEVLLIMAGGIIFTEIGRHTGALGQLSDWIRTSLGAGVAPVLAIVHGVTPFAESVTGFGIGAVIAVPLLSALGLSGRKAATIGLLGLCAVPWGSMGPGTLIAAELGGVGFDELGVASAVASLPGFIGVGLVAVHLVAEQGDRRQADLAAVASALALWAGILGANIVVGTAPAGALGALITLTVHLLVNRLRGNAIRWSRPVLLALVPYGVLLGGVIAVSLVVRAADVGDTPWSFLASPAVWLFISSMVATGFHRGTLRATVHRAFASWIRVGPATGLFMSLGILMAVSGMSAEIAAWLSSLGPAYSLVAPAIGAVGGFITGSNTGANAMFAAPQASTVAKIGIDAVPVLAAHNVAAALLTMLSPTRVELAIRLCPDRPERAPVLRTLLTTNTAIIAVLSIGLFAFTAL</sequence>
<keyword evidence="5 8" id="KW-0812">Transmembrane</keyword>
<feature type="transmembrane region" description="Helical" evidence="8">
    <location>
        <begin position="207"/>
        <end position="226"/>
    </location>
</feature>
<keyword evidence="4 8" id="KW-1003">Cell membrane</keyword>
<dbReference type="Proteomes" id="UP000824190">
    <property type="component" value="Unassembled WGS sequence"/>
</dbReference>
<evidence type="ECO:0000256" key="5">
    <source>
        <dbReference type="ARBA" id="ARBA00022692"/>
    </source>
</evidence>
<feature type="transmembrane region" description="Helical" evidence="8">
    <location>
        <begin position="294"/>
        <end position="313"/>
    </location>
</feature>
<feature type="transmembrane region" description="Helical" evidence="8">
    <location>
        <begin position="142"/>
        <end position="163"/>
    </location>
</feature>
<accession>A0A9D1UJM3</accession>
<feature type="transmembrane region" description="Helical" evidence="8">
    <location>
        <begin position="175"/>
        <end position="195"/>
    </location>
</feature>
<dbReference type="AlphaFoldDB" id="A0A9D1UJM3"/>
<feature type="transmembrane region" description="Helical" evidence="8">
    <location>
        <begin position="58"/>
        <end position="77"/>
    </location>
</feature>
<comment type="subcellular location">
    <subcellularLocation>
        <location evidence="1 8">Cell membrane</location>
        <topology evidence="1 8">Multi-pass membrane protein</topology>
    </subcellularLocation>
</comment>
<feature type="transmembrane region" description="Helical" evidence="8">
    <location>
        <begin position="334"/>
        <end position="358"/>
    </location>
</feature>
<dbReference type="InterPro" id="IPR003804">
    <property type="entry name" value="Lactate_perm"/>
</dbReference>
<feature type="transmembrane region" description="Helical" evidence="8">
    <location>
        <begin position="364"/>
        <end position="381"/>
    </location>
</feature>
<comment type="similarity">
    <text evidence="2 8">Belongs to the lactate permease family.</text>
</comment>
<dbReference type="Pfam" id="PF02652">
    <property type="entry name" value="Lactate_perm"/>
    <property type="match status" value="2"/>
</dbReference>
<protein>
    <recommendedName>
        <fullName evidence="8">L-lactate permease</fullName>
    </recommendedName>
</protein>
<evidence type="ECO:0000256" key="7">
    <source>
        <dbReference type="ARBA" id="ARBA00023136"/>
    </source>
</evidence>
<evidence type="ECO:0000256" key="1">
    <source>
        <dbReference type="ARBA" id="ARBA00004651"/>
    </source>
</evidence>
<dbReference type="GO" id="GO:0015129">
    <property type="term" value="F:lactate transmembrane transporter activity"/>
    <property type="evidence" value="ECO:0007669"/>
    <property type="project" value="UniProtKB-UniRule"/>
</dbReference>
<name>A0A9D1UJM3_9CORY</name>
<keyword evidence="3 8" id="KW-0813">Transport</keyword>
<comment type="function">
    <text evidence="8">Uptake of L-lactate across the membrane. Can also transport D-lactate and glycolate.</text>
</comment>
<evidence type="ECO:0000256" key="6">
    <source>
        <dbReference type="ARBA" id="ARBA00022989"/>
    </source>
</evidence>
<dbReference type="EMBL" id="DXGC01000012">
    <property type="protein sequence ID" value="HIW90314.1"/>
    <property type="molecule type" value="Genomic_DNA"/>
</dbReference>
<dbReference type="PANTHER" id="PTHR30003:SF0">
    <property type="entry name" value="GLYCOLATE PERMEASE GLCA-RELATED"/>
    <property type="match status" value="1"/>
</dbReference>
<gene>
    <name evidence="9" type="ORF">H9870_01400</name>
</gene>
<dbReference type="GO" id="GO:0005886">
    <property type="term" value="C:plasma membrane"/>
    <property type="evidence" value="ECO:0007669"/>
    <property type="project" value="UniProtKB-SubCell"/>
</dbReference>
<evidence type="ECO:0000256" key="2">
    <source>
        <dbReference type="ARBA" id="ARBA00010100"/>
    </source>
</evidence>
<dbReference type="PANTHER" id="PTHR30003">
    <property type="entry name" value="L-LACTATE PERMEASE"/>
    <property type="match status" value="1"/>
</dbReference>
<feature type="transmembrane region" description="Helical" evidence="8">
    <location>
        <begin position="443"/>
        <end position="465"/>
    </location>
</feature>
<evidence type="ECO:0000256" key="8">
    <source>
        <dbReference type="RuleBase" id="RU365092"/>
    </source>
</evidence>
<comment type="caution">
    <text evidence="9">The sequence shown here is derived from an EMBL/GenBank/DDBJ whole genome shotgun (WGS) entry which is preliminary data.</text>
</comment>
<evidence type="ECO:0000313" key="9">
    <source>
        <dbReference type="EMBL" id="HIW90314.1"/>
    </source>
</evidence>
<evidence type="ECO:0000313" key="10">
    <source>
        <dbReference type="Proteomes" id="UP000824190"/>
    </source>
</evidence>
<proteinExistence type="inferred from homology"/>
<keyword evidence="6 8" id="KW-1133">Transmembrane helix</keyword>
<feature type="transmembrane region" description="Helical" evidence="8">
    <location>
        <begin position="232"/>
        <end position="250"/>
    </location>
</feature>
<reference evidence="9" key="1">
    <citation type="journal article" date="2021" name="PeerJ">
        <title>Extensive microbial diversity within the chicken gut microbiome revealed by metagenomics and culture.</title>
        <authorList>
            <person name="Gilroy R."/>
            <person name="Ravi A."/>
            <person name="Getino M."/>
            <person name="Pursley I."/>
            <person name="Horton D.L."/>
            <person name="Alikhan N.F."/>
            <person name="Baker D."/>
            <person name="Gharbi K."/>
            <person name="Hall N."/>
            <person name="Watson M."/>
            <person name="Adriaenssens E.M."/>
            <person name="Foster-Nyarko E."/>
            <person name="Jarju S."/>
            <person name="Secka A."/>
            <person name="Antonio M."/>
            <person name="Oren A."/>
            <person name="Chaudhuri R.R."/>
            <person name="La Ragione R."/>
            <person name="Hildebrand F."/>
            <person name="Pallen M.J."/>
        </authorList>
    </citation>
    <scope>NUCLEOTIDE SEQUENCE</scope>
    <source>
        <strain evidence="9">CHK32-1732</strain>
    </source>
</reference>
<feature type="transmembrane region" description="Helical" evidence="8">
    <location>
        <begin position="262"/>
        <end position="282"/>
    </location>
</feature>
<feature type="transmembrane region" description="Helical" evidence="8">
    <location>
        <begin position="89"/>
        <end position="109"/>
    </location>
</feature>